<comment type="caution">
    <text evidence="7">The sequence shown here is derived from an EMBL/GenBank/DDBJ whole genome shotgun (WGS) entry which is preliminary data.</text>
</comment>
<dbReference type="Pfam" id="PF02485">
    <property type="entry name" value="Branch"/>
    <property type="match status" value="1"/>
</dbReference>
<keyword evidence="4 6" id="KW-0472">Membrane</keyword>
<keyword evidence="6" id="KW-1133">Transmembrane helix</keyword>
<accession>A0A7J8L6X6</accession>
<name>A0A7J8L6X6_9ROSI</name>
<protein>
    <submittedName>
        <fullName evidence="7">Uncharacterized protein</fullName>
    </submittedName>
</protein>
<feature type="transmembrane region" description="Helical" evidence="6">
    <location>
        <begin position="21"/>
        <end position="40"/>
    </location>
</feature>
<dbReference type="EMBL" id="JABEZX010000001">
    <property type="protein sequence ID" value="MBA0548201.1"/>
    <property type="molecule type" value="Genomic_DNA"/>
</dbReference>
<evidence type="ECO:0000256" key="2">
    <source>
        <dbReference type="ARBA" id="ARBA00022676"/>
    </source>
</evidence>
<evidence type="ECO:0000256" key="3">
    <source>
        <dbReference type="ARBA" id="ARBA00022679"/>
    </source>
</evidence>
<comment type="subcellular location">
    <subcellularLocation>
        <location evidence="1">Membrane</location>
        <topology evidence="1">Single-pass type II membrane protein</topology>
    </subcellularLocation>
</comment>
<dbReference type="PANTHER" id="PTHR31042:SF77">
    <property type="entry name" value="GLYCOSYLTRANSFERASE"/>
    <property type="match status" value="1"/>
</dbReference>
<dbReference type="InterPro" id="IPR003406">
    <property type="entry name" value="Glyco_trans_14"/>
</dbReference>
<dbReference type="GO" id="GO:0016757">
    <property type="term" value="F:glycosyltransferase activity"/>
    <property type="evidence" value="ECO:0007669"/>
    <property type="project" value="UniProtKB-KW"/>
</dbReference>
<evidence type="ECO:0000256" key="5">
    <source>
        <dbReference type="ARBA" id="ARBA00023180"/>
    </source>
</evidence>
<reference evidence="7 8" key="1">
    <citation type="journal article" date="2019" name="Genome Biol. Evol.">
        <title>Insights into the evolution of the New World diploid cottons (Gossypium, subgenus Houzingenia) based on genome sequencing.</title>
        <authorList>
            <person name="Grover C.E."/>
            <person name="Arick M.A. 2nd"/>
            <person name="Thrash A."/>
            <person name="Conover J.L."/>
            <person name="Sanders W.S."/>
            <person name="Peterson D.G."/>
            <person name="Frelichowski J.E."/>
            <person name="Scheffler J.A."/>
            <person name="Scheffler B.E."/>
            <person name="Wendel J.F."/>
        </authorList>
    </citation>
    <scope>NUCLEOTIDE SEQUENCE [LARGE SCALE GENOMIC DNA]</scope>
    <source>
        <strain evidence="7">157</strain>
        <tissue evidence="7">Leaf</tissue>
    </source>
</reference>
<keyword evidence="3" id="KW-0808">Transferase</keyword>
<dbReference type="AlphaFoldDB" id="A0A7J8L6X6"/>
<evidence type="ECO:0000256" key="1">
    <source>
        <dbReference type="ARBA" id="ARBA00004606"/>
    </source>
</evidence>
<evidence type="ECO:0000256" key="4">
    <source>
        <dbReference type="ARBA" id="ARBA00023136"/>
    </source>
</evidence>
<keyword evidence="2" id="KW-0328">Glycosyltransferase</keyword>
<sequence length="180" mass="19974">MGGIEKHAVQPFSKPFTIHKLVYYAISFVFGLSIGILISLQLKSSSPRPLIVFQAAPNFVSCTSPPVPPLSPSNGTFNSSTGISLKEEYQSVMHNMSDQELLLRASSNLEGHQGFYTIYVHSHLHYNQIVPQTSVFYGRRIPSQPVYWGTATMIDAERRLLANALLDPSNQQFVLSDSCI</sequence>
<keyword evidence="5" id="KW-0325">Glycoprotein</keyword>
<proteinExistence type="predicted"/>
<dbReference type="GO" id="GO:0016020">
    <property type="term" value="C:membrane"/>
    <property type="evidence" value="ECO:0007669"/>
    <property type="project" value="UniProtKB-SubCell"/>
</dbReference>
<evidence type="ECO:0000313" key="8">
    <source>
        <dbReference type="Proteomes" id="UP000593572"/>
    </source>
</evidence>
<evidence type="ECO:0000313" key="7">
    <source>
        <dbReference type="EMBL" id="MBA0548201.1"/>
    </source>
</evidence>
<evidence type="ECO:0000256" key="6">
    <source>
        <dbReference type="SAM" id="Phobius"/>
    </source>
</evidence>
<dbReference type="InterPro" id="IPR044174">
    <property type="entry name" value="BC10-like"/>
</dbReference>
<organism evidence="7 8">
    <name type="scientific">Gossypium lobatum</name>
    <dbReference type="NCBI Taxonomy" id="34289"/>
    <lineage>
        <taxon>Eukaryota</taxon>
        <taxon>Viridiplantae</taxon>
        <taxon>Streptophyta</taxon>
        <taxon>Embryophyta</taxon>
        <taxon>Tracheophyta</taxon>
        <taxon>Spermatophyta</taxon>
        <taxon>Magnoliopsida</taxon>
        <taxon>eudicotyledons</taxon>
        <taxon>Gunneridae</taxon>
        <taxon>Pentapetalae</taxon>
        <taxon>rosids</taxon>
        <taxon>malvids</taxon>
        <taxon>Malvales</taxon>
        <taxon>Malvaceae</taxon>
        <taxon>Malvoideae</taxon>
        <taxon>Gossypium</taxon>
    </lineage>
</organism>
<dbReference type="PANTHER" id="PTHR31042">
    <property type="entry name" value="CORE-2/I-BRANCHING BETA-1,6-N-ACETYLGLUCOSAMINYLTRANSFERASE FAMILY PROTEIN-RELATED"/>
    <property type="match status" value="1"/>
</dbReference>
<feature type="non-terminal residue" evidence="7">
    <location>
        <position position="1"/>
    </location>
</feature>
<gene>
    <name evidence="7" type="ORF">Golob_019311</name>
</gene>
<keyword evidence="8" id="KW-1185">Reference proteome</keyword>
<dbReference type="Proteomes" id="UP000593572">
    <property type="component" value="Unassembled WGS sequence"/>
</dbReference>
<keyword evidence="6" id="KW-0812">Transmembrane</keyword>